<comment type="caution">
    <text evidence="3">The sequence shown here is derived from an EMBL/GenBank/DDBJ whole genome shotgun (WGS) entry which is preliminary data.</text>
</comment>
<sequence length="382" mass="42170">MKLPVPLVGAAARKGARGEDDELMVLDRKPAIFEQHDGSFSDEEEEEAGGEEEFDEAFEAPGGYDIVNSDGGYGHPVGERYDYEESEKSEDEDEHTIQRGVAPPEPGLWDETQPTLSSRGMFEDSSAAPGNDAMIASKSPPHPPQEQRTHALPLRRGINRQQQQQHQHQEPPAFRPLATARPSTFGNPPPPSYNAASAPQRTLPPPPPQQPKRALPDPDQTIRPAANTPPPSRPAEPTANPLLSDAELKAIPTYSALLSRLQTLYASSRSSAPVNLSTELSALLSYSHPNNDTEKVRKFIAALPDESYEAAGDIIIARKRELEDKMREAQRKRRKVVDEKVQDVSGVAEERMRRLEALRKKRDSLRGGVGKLLRENGWAVEL</sequence>
<dbReference type="Proteomes" id="UP000326924">
    <property type="component" value="Unassembled WGS sequence"/>
</dbReference>
<dbReference type="OrthoDB" id="5431059at2759"/>
<proteinExistence type="predicted"/>
<organism evidence="3 4">
    <name type="scientific">Sphaerosporella brunnea</name>
    <dbReference type="NCBI Taxonomy" id="1250544"/>
    <lineage>
        <taxon>Eukaryota</taxon>
        <taxon>Fungi</taxon>
        <taxon>Dikarya</taxon>
        <taxon>Ascomycota</taxon>
        <taxon>Pezizomycotina</taxon>
        <taxon>Pezizomycetes</taxon>
        <taxon>Pezizales</taxon>
        <taxon>Pyronemataceae</taxon>
        <taxon>Sphaerosporella</taxon>
    </lineage>
</organism>
<dbReference type="EMBL" id="VXIS01000654">
    <property type="protein sequence ID" value="KAA8892639.1"/>
    <property type="molecule type" value="Genomic_DNA"/>
</dbReference>
<evidence type="ECO:0000256" key="1">
    <source>
        <dbReference type="SAM" id="Coils"/>
    </source>
</evidence>
<evidence type="ECO:0000313" key="3">
    <source>
        <dbReference type="EMBL" id="KAA8892639.1"/>
    </source>
</evidence>
<accession>A0A5J5EC84</accession>
<feature type="compositionally biased region" description="Acidic residues" evidence="2">
    <location>
        <begin position="84"/>
        <end position="94"/>
    </location>
</feature>
<feature type="region of interest" description="Disordered" evidence="2">
    <location>
        <begin position="32"/>
        <end position="240"/>
    </location>
</feature>
<dbReference type="InParanoid" id="A0A5J5EC84"/>
<feature type="compositionally biased region" description="Acidic residues" evidence="2">
    <location>
        <begin position="40"/>
        <end position="58"/>
    </location>
</feature>
<name>A0A5J5EC84_9PEZI</name>
<keyword evidence="1" id="KW-0175">Coiled coil</keyword>
<reference evidence="3 4" key="1">
    <citation type="submission" date="2019-09" db="EMBL/GenBank/DDBJ databases">
        <title>Draft genome of the ectomycorrhizal ascomycete Sphaerosporella brunnea.</title>
        <authorList>
            <consortium name="DOE Joint Genome Institute"/>
            <person name="Benucci G.M."/>
            <person name="Marozzi G."/>
            <person name="Antonielli L."/>
            <person name="Sanchez S."/>
            <person name="Marco P."/>
            <person name="Wang X."/>
            <person name="Falini L.B."/>
            <person name="Barry K."/>
            <person name="Haridas S."/>
            <person name="Lipzen A."/>
            <person name="Labutti K."/>
            <person name="Grigoriev I.V."/>
            <person name="Murat C."/>
            <person name="Martin F."/>
            <person name="Albertini E."/>
            <person name="Donnini D."/>
            <person name="Bonito G."/>
        </authorList>
    </citation>
    <scope>NUCLEOTIDE SEQUENCE [LARGE SCALE GENOMIC DNA]</scope>
    <source>
        <strain evidence="3 4">Sb_GMNB300</strain>
    </source>
</reference>
<keyword evidence="4" id="KW-1185">Reference proteome</keyword>
<feature type="coiled-coil region" evidence="1">
    <location>
        <begin position="312"/>
        <end position="339"/>
    </location>
</feature>
<evidence type="ECO:0000313" key="4">
    <source>
        <dbReference type="Proteomes" id="UP000326924"/>
    </source>
</evidence>
<evidence type="ECO:0000256" key="2">
    <source>
        <dbReference type="SAM" id="MobiDB-lite"/>
    </source>
</evidence>
<gene>
    <name evidence="3" type="ORF">FN846DRAFT_896674</name>
</gene>
<protein>
    <submittedName>
        <fullName evidence="3">Uncharacterized protein</fullName>
    </submittedName>
</protein>
<dbReference type="AlphaFoldDB" id="A0A5J5EC84"/>